<dbReference type="PANTHER" id="PTHR38134:SF2">
    <property type="entry name" value="GALACTOKINASE"/>
    <property type="match status" value="1"/>
</dbReference>
<keyword evidence="2" id="KW-1185">Reference proteome</keyword>
<accession>A0A4V1IRR3</accession>
<evidence type="ECO:0000313" key="2">
    <source>
        <dbReference type="Proteomes" id="UP000269721"/>
    </source>
</evidence>
<dbReference type="EMBL" id="KZ995298">
    <property type="protein sequence ID" value="RKO90957.1"/>
    <property type="molecule type" value="Genomic_DNA"/>
</dbReference>
<protein>
    <recommendedName>
        <fullName evidence="3">L-arabinokinase</fullName>
    </recommendedName>
</protein>
<evidence type="ECO:0000313" key="1">
    <source>
        <dbReference type="EMBL" id="RKO90957.1"/>
    </source>
</evidence>
<gene>
    <name evidence="1" type="ORF">BDK51DRAFT_27890</name>
</gene>
<sequence length="418" mass="45043">MLQEMDDSPASVRVAFYVSGHGFGHATRAHAIIQTLLKSEHHVTIITAAPRRLFSDLLLLHPTLCAFRETHALEPGVLQLDPVTVDVEGTLAKLREFMDASGGDSVEATIQEEVEWIRDAGVDVVCVDATFLPGPAAKMLGIPSIMISNFSFDAIFEAIATDPSDKALVARCRDMYTSLDFLIRLPGHINFPAFPTPHKGFLRQAGGSYTSADSMESEQADAGSAASLSRTTLDIPLVVAIRAALSLPLDAPVALITFGGFDLASSGSSWTAERILPPGWYGVVAGPQASTTGTHSPTGRLRTIRTEDYHMPDLINAATVVVGKCGYSTCAEVVAHRVPFVYVSRTGFAEEEGLVRNLMEPFGYSVEMPQRAFYEGCWSEYLEEAAKLKAVPKPKISTDGDVWACNAIVNVVRNGSLV</sequence>
<reference evidence="2" key="1">
    <citation type="journal article" date="2018" name="Nat. Microbiol.">
        <title>Leveraging single-cell genomics to expand the fungal tree of life.</title>
        <authorList>
            <person name="Ahrendt S.R."/>
            <person name="Quandt C.A."/>
            <person name="Ciobanu D."/>
            <person name="Clum A."/>
            <person name="Salamov A."/>
            <person name="Andreopoulos B."/>
            <person name="Cheng J.F."/>
            <person name="Woyke T."/>
            <person name="Pelin A."/>
            <person name="Henrissat B."/>
            <person name="Reynolds N.K."/>
            <person name="Benny G.L."/>
            <person name="Smith M.E."/>
            <person name="James T.Y."/>
            <person name="Grigoriev I.V."/>
        </authorList>
    </citation>
    <scope>NUCLEOTIDE SEQUENCE [LARGE SCALE GENOMIC DNA]</scope>
</reference>
<name>A0A4V1IRR3_9FUNG</name>
<organism evidence="1 2">
    <name type="scientific">Blyttiomyces helicus</name>
    <dbReference type="NCBI Taxonomy" id="388810"/>
    <lineage>
        <taxon>Eukaryota</taxon>
        <taxon>Fungi</taxon>
        <taxon>Fungi incertae sedis</taxon>
        <taxon>Chytridiomycota</taxon>
        <taxon>Chytridiomycota incertae sedis</taxon>
        <taxon>Chytridiomycetes</taxon>
        <taxon>Chytridiomycetes incertae sedis</taxon>
        <taxon>Blyttiomyces</taxon>
    </lineage>
</organism>
<dbReference type="Gene3D" id="3.40.50.2000">
    <property type="entry name" value="Glycogen Phosphorylase B"/>
    <property type="match status" value="2"/>
</dbReference>
<evidence type="ECO:0008006" key="3">
    <source>
        <dbReference type="Google" id="ProtNLM"/>
    </source>
</evidence>
<dbReference type="AlphaFoldDB" id="A0A4V1IRR3"/>
<dbReference type="InterPro" id="IPR053205">
    <property type="entry name" value="GHMP_kinase_L-arabinokinase"/>
</dbReference>
<proteinExistence type="predicted"/>
<dbReference type="SUPFAM" id="SSF53756">
    <property type="entry name" value="UDP-Glycosyltransferase/glycogen phosphorylase"/>
    <property type="match status" value="1"/>
</dbReference>
<dbReference type="Proteomes" id="UP000269721">
    <property type="component" value="Unassembled WGS sequence"/>
</dbReference>
<dbReference type="PANTHER" id="PTHR38134">
    <property type="entry name" value="SLR1395 PROTEIN"/>
    <property type="match status" value="1"/>
</dbReference>
<dbReference type="OrthoDB" id="1684102at2759"/>